<accession>A0A0L6V5G5</accession>
<sequence length="444" mass="50783">MHTLPHPHCSPEDFPPSDNEHIGNRCYRLNIWTGKKSAGVFGTVPCVNQLMSESILITKKNKETSHRNSSTASVKQVTWDPNNSSQCSMADTSTAWILDHKIFSQNYWGFLVMKPSLEWFAYLDFLSNLLSLDNTQVHIEIYNPNFSTLENNLFYCQEASPDDIMHLYIIPWKNLRLGGVFIDYQVIVLCHKTSPPRRGKFVALFSSSPNTLDGKCQTISTVFLIKFIPLICQEFLLYLNFHAFKGHHVILPKHHLFPHSLRSHDQKIPFMLKRIFSFFSGINLAPIITTFWNYNSEKEKPQTVGNCFFLGDNMGKQLVNKLRILGCLGKKFHCYGSINIGFIISGIASQKILTLPKEPCVRGTLEFTSVIPSQPVFPFFQPSLPTMTEANWVHLKYILGSQLDGLDRMIQNVGITFRFDNPNPPLFIEMMVFPMQPKVKIQTL</sequence>
<reference evidence="1 2" key="1">
    <citation type="submission" date="2015-08" db="EMBL/GenBank/DDBJ databases">
        <title>Next Generation Sequencing and Analysis of the Genome of Puccinia sorghi L Schw, the Causal Agent of Maize Common Rust.</title>
        <authorList>
            <person name="Rochi L."/>
            <person name="Burguener G."/>
            <person name="Darino M."/>
            <person name="Turjanski A."/>
            <person name="Kreff E."/>
            <person name="Dieguez M.J."/>
            <person name="Sacco F."/>
        </authorList>
    </citation>
    <scope>NUCLEOTIDE SEQUENCE [LARGE SCALE GENOMIC DNA]</scope>
    <source>
        <strain evidence="1 2">RO10H11247</strain>
    </source>
</reference>
<evidence type="ECO:0000313" key="1">
    <source>
        <dbReference type="EMBL" id="KNZ55355.1"/>
    </source>
</evidence>
<evidence type="ECO:0000313" key="2">
    <source>
        <dbReference type="Proteomes" id="UP000037035"/>
    </source>
</evidence>
<protein>
    <submittedName>
        <fullName evidence="1">Uncharacterized protein</fullName>
    </submittedName>
</protein>
<dbReference type="VEuPathDB" id="FungiDB:VP01_26g2"/>
<organism evidence="1 2">
    <name type="scientific">Puccinia sorghi</name>
    <dbReference type="NCBI Taxonomy" id="27349"/>
    <lineage>
        <taxon>Eukaryota</taxon>
        <taxon>Fungi</taxon>
        <taxon>Dikarya</taxon>
        <taxon>Basidiomycota</taxon>
        <taxon>Pucciniomycotina</taxon>
        <taxon>Pucciniomycetes</taxon>
        <taxon>Pucciniales</taxon>
        <taxon>Pucciniaceae</taxon>
        <taxon>Puccinia</taxon>
    </lineage>
</organism>
<keyword evidence="2" id="KW-1185">Reference proteome</keyword>
<proteinExistence type="predicted"/>
<name>A0A0L6V5G5_9BASI</name>
<gene>
    <name evidence="1" type="ORF">VP01_26g2</name>
</gene>
<dbReference type="EMBL" id="LAVV01007613">
    <property type="protein sequence ID" value="KNZ55355.1"/>
    <property type="molecule type" value="Genomic_DNA"/>
</dbReference>
<dbReference type="Proteomes" id="UP000037035">
    <property type="component" value="Unassembled WGS sequence"/>
</dbReference>
<dbReference type="AlphaFoldDB" id="A0A0L6V5G5"/>
<comment type="caution">
    <text evidence="1">The sequence shown here is derived from an EMBL/GenBank/DDBJ whole genome shotgun (WGS) entry which is preliminary data.</text>
</comment>